<evidence type="ECO:0000313" key="3">
    <source>
        <dbReference type="EMBL" id="GLH67779.1"/>
    </source>
</evidence>
<protein>
    <recommendedName>
        <fullName evidence="5">Sel1 repeat family protein</fullName>
    </recommendedName>
</protein>
<accession>A0ABQ5PZJ4</accession>
<gene>
    <name evidence="3" type="ORF">GETHED_21430</name>
</gene>
<dbReference type="Pfam" id="PF08238">
    <property type="entry name" value="Sel1"/>
    <property type="match status" value="1"/>
</dbReference>
<keyword evidence="2" id="KW-1133">Transmembrane helix</keyword>
<dbReference type="InterPro" id="IPR011990">
    <property type="entry name" value="TPR-like_helical_dom_sf"/>
</dbReference>
<dbReference type="EMBL" id="BSDC01000003">
    <property type="protein sequence ID" value="GLH67779.1"/>
    <property type="molecule type" value="Genomic_DNA"/>
</dbReference>
<dbReference type="SMART" id="SM00671">
    <property type="entry name" value="SEL1"/>
    <property type="match status" value="1"/>
</dbReference>
<evidence type="ECO:0000256" key="2">
    <source>
        <dbReference type="SAM" id="Phobius"/>
    </source>
</evidence>
<feature type="compositionally biased region" description="Polar residues" evidence="1">
    <location>
        <begin position="7"/>
        <end position="19"/>
    </location>
</feature>
<feature type="region of interest" description="Disordered" evidence="1">
    <location>
        <begin position="1"/>
        <end position="56"/>
    </location>
</feature>
<organism evidence="3 4">
    <name type="scientific">Geothrix edaphica</name>
    <dbReference type="NCBI Taxonomy" id="2927976"/>
    <lineage>
        <taxon>Bacteria</taxon>
        <taxon>Pseudomonadati</taxon>
        <taxon>Acidobacteriota</taxon>
        <taxon>Holophagae</taxon>
        <taxon>Holophagales</taxon>
        <taxon>Holophagaceae</taxon>
        <taxon>Geothrix</taxon>
    </lineage>
</organism>
<proteinExistence type="predicted"/>
<evidence type="ECO:0000313" key="4">
    <source>
        <dbReference type="Proteomes" id="UP001165044"/>
    </source>
</evidence>
<comment type="caution">
    <text evidence="3">The sequence shown here is derived from an EMBL/GenBank/DDBJ whole genome shotgun (WGS) entry which is preliminary data.</text>
</comment>
<dbReference type="RefSeq" id="WP_285609167.1">
    <property type="nucleotide sequence ID" value="NZ_BSDC01000003.1"/>
</dbReference>
<reference evidence="3" key="1">
    <citation type="journal article" date="2023" name="Antonie Van Leeuwenhoek">
        <title>Mesoterricola silvestris gen. nov., sp. nov., Mesoterricola sediminis sp. nov., Geothrix oryzae sp. nov., Geothrix edaphica sp. nov., Geothrix rubra sp. nov., and Geothrix limicola sp. nov., six novel members of Acidobacteriota isolated from soils.</title>
        <authorList>
            <person name="Itoh H."/>
            <person name="Sugisawa Y."/>
            <person name="Mise K."/>
            <person name="Xu Z."/>
            <person name="Kuniyasu M."/>
            <person name="Ushijima N."/>
            <person name="Kawano K."/>
            <person name="Kobayashi E."/>
            <person name="Shiratori Y."/>
            <person name="Masuda Y."/>
            <person name="Senoo K."/>
        </authorList>
    </citation>
    <scope>NUCLEOTIDE SEQUENCE</scope>
    <source>
        <strain evidence="3">Red802</strain>
    </source>
</reference>
<evidence type="ECO:0008006" key="5">
    <source>
        <dbReference type="Google" id="ProtNLM"/>
    </source>
</evidence>
<dbReference type="Gene3D" id="1.25.40.10">
    <property type="entry name" value="Tetratricopeptide repeat domain"/>
    <property type="match status" value="1"/>
</dbReference>
<keyword evidence="4" id="KW-1185">Reference proteome</keyword>
<dbReference type="SUPFAM" id="SSF81901">
    <property type="entry name" value="HCP-like"/>
    <property type="match status" value="1"/>
</dbReference>
<name>A0ABQ5PZJ4_9BACT</name>
<keyword evidence="2" id="KW-0472">Membrane</keyword>
<dbReference type="Proteomes" id="UP001165044">
    <property type="component" value="Unassembled WGS sequence"/>
</dbReference>
<feature type="transmembrane region" description="Helical" evidence="2">
    <location>
        <begin position="59"/>
        <end position="78"/>
    </location>
</feature>
<dbReference type="InterPro" id="IPR006597">
    <property type="entry name" value="Sel1-like"/>
</dbReference>
<evidence type="ECO:0000256" key="1">
    <source>
        <dbReference type="SAM" id="MobiDB-lite"/>
    </source>
</evidence>
<sequence length="167" mass="17630">MRDHETQPGQEGSPDQTQKLVLPLTSEAPQRTQKISLPAGTAGQTQTPHPPAPSRSRGWKLSLVLGGLIVLGGAVFLVSSRGPALQAPAARAAAPESEAEVPSAARAYLDQAKAGDANAMRMLGAMYYYGLDVPPNREKGLSWYRKAAEAGSEVARTELSRLEAVGK</sequence>
<keyword evidence="2" id="KW-0812">Transmembrane</keyword>